<protein>
    <submittedName>
        <fullName evidence="4">Transcriptional regulator, TetR family</fullName>
    </submittedName>
</protein>
<feature type="domain" description="HTH tetR-type" evidence="3">
    <location>
        <begin position="13"/>
        <end position="73"/>
    </location>
</feature>
<dbReference type="SUPFAM" id="SSF46689">
    <property type="entry name" value="Homeodomain-like"/>
    <property type="match status" value="1"/>
</dbReference>
<evidence type="ECO:0000313" key="4">
    <source>
        <dbReference type="EMBL" id="ABS70129.1"/>
    </source>
</evidence>
<dbReference type="PRINTS" id="PR00455">
    <property type="entry name" value="HTHTETR"/>
</dbReference>
<dbReference type="GO" id="GO:0003700">
    <property type="term" value="F:DNA-binding transcription factor activity"/>
    <property type="evidence" value="ECO:0007669"/>
    <property type="project" value="TreeGrafter"/>
</dbReference>
<evidence type="ECO:0000256" key="2">
    <source>
        <dbReference type="PROSITE-ProRule" id="PRU00335"/>
    </source>
</evidence>
<dbReference type="GO" id="GO:0000976">
    <property type="term" value="F:transcription cis-regulatory region binding"/>
    <property type="evidence" value="ECO:0007669"/>
    <property type="project" value="TreeGrafter"/>
</dbReference>
<geneLocation type="plasmid" evidence="4 5">
    <name>pXAUT01</name>
</geneLocation>
<dbReference type="Gene3D" id="1.10.357.10">
    <property type="entry name" value="Tetracycline Repressor, domain 2"/>
    <property type="match status" value="1"/>
</dbReference>
<accession>A7IQ33</accession>
<evidence type="ECO:0000313" key="5">
    <source>
        <dbReference type="Proteomes" id="UP000002417"/>
    </source>
</evidence>
<dbReference type="Pfam" id="PF00440">
    <property type="entry name" value="TetR_N"/>
    <property type="match status" value="1"/>
</dbReference>
<keyword evidence="1 2" id="KW-0238">DNA-binding</keyword>
<keyword evidence="4" id="KW-0614">Plasmid</keyword>
<dbReference type="PhylomeDB" id="A7IQ33"/>
<gene>
    <name evidence="4" type="ordered locus">Xaut_4925</name>
</gene>
<dbReference type="OrthoDB" id="7185252at2"/>
<proteinExistence type="predicted"/>
<dbReference type="InterPro" id="IPR001647">
    <property type="entry name" value="HTH_TetR"/>
</dbReference>
<dbReference type="PANTHER" id="PTHR30055">
    <property type="entry name" value="HTH-TYPE TRANSCRIPTIONAL REGULATOR RUTR"/>
    <property type="match status" value="1"/>
</dbReference>
<dbReference type="PANTHER" id="PTHR30055:SF223">
    <property type="entry name" value="HTH-TYPE TRANSCRIPTIONAL REGULATOR UIDR"/>
    <property type="match status" value="1"/>
</dbReference>
<dbReference type="EMBL" id="CP000782">
    <property type="protein sequence ID" value="ABS70129.1"/>
    <property type="molecule type" value="Genomic_DNA"/>
</dbReference>
<dbReference type="HOGENOM" id="CLU_069356_27_2_5"/>
<dbReference type="eggNOG" id="COG1309">
    <property type="taxonomic scope" value="Bacteria"/>
</dbReference>
<dbReference type="InterPro" id="IPR039536">
    <property type="entry name" value="TetR_C_Proteobacteria"/>
</dbReference>
<name>A7IQ33_XANP2</name>
<dbReference type="InterPro" id="IPR036271">
    <property type="entry name" value="Tet_transcr_reg_TetR-rel_C_sf"/>
</dbReference>
<dbReference type="SUPFAM" id="SSF48498">
    <property type="entry name" value="Tetracyclin repressor-like, C-terminal domain"/>
    <property type="match status" value="1"/>
</dbReference>
<organism evidence="4 5">
    <name type="scientific">Xanthobacter autotrophicus (strain ATCC BAA-1158 / Py2)</name>
    <dbReference type="NCBI Taxonomy" id="78245"/>
    <lineage>
        <taxon>Bacteria</taxon>
        <taxon>Pseudomonadati</taxon>
        <taxon>Pseudomonadota</taxon>
        <taxon>Alphaproteobacteria</taxon>
        <taxon>Hyphomicrobiales</taxon>
        <taxon>Xanthobacteraceae</taxon>
        <taxon>Xanthobacter</taxon>
    </lineage>
</organism>
<dbReference type="Proteomes" id="UP000002417">
    <property type="component" value="Plasmid pXAUT01"/>
</dbReference>
<dbReference type="InterPro" id="IPR050109">
    <property type="entry name" value="HTH-type_TetR-like_transc_reg"/>
</dbReference>
<keyword evidence="5" id="KW-1185">Reference proteome</keyword>
<dbReference type="AlphaFoldDB" id="A7IQ33"/>
<dbReference type="KEGG" id="xau:Xaut_4925"/>
<sequence length="228" mass="26366">MNAPTKARMRRKADRPGEILEAAFEEFAKHGYAATRLEDVAKRVGVTKGTIYFYFETKERVFDEMIRHVSRPIFDEVTSFVAALEGPFGVRLRALLDFLFRFIAEERVGREVMRFLIAEGARFPDLVERHHREFLVPFLERLREMIAAGIKAGEFRATPALRYPELIFSPALLLNVWWLLFDDRHQIDVKMFIDAQFDLLMDGLSMGGLESEPKRLSAKLPRSGRSRA</sequence>
<dbReference type="PROSITE" id="PS50977">
    <property type="entry name" value="HTH_TETR_2"/>
    <property type="match status" value="1"/>
</dbReference>
<reference evidence="4 5" key="1">
    <citation type="submission" date="2007-07" db="EMBL/GenBank/DDBJ databases">
        <title>Complete sequence of plasmid pXAUT01 of Xanthobacter autotrophicus Py2.</title>
        <authorList>
            <consortium name="US DOE Joint Genome Institute"/>
            <person name="Copeland A."/>
            <person name="Lucas S."/>
            <person name="Lapidus A."/>
            <person name="Barry K."/>
            <person name="Glavina del Rio T."/>
            <person name="Hammon N."/>
            <person name="Israni S."/>
            <person name="Dalin E."/>
            <person name="Tice H."/>
            <person name="Pitluck S."/>
            <person name="Sims D."/>
            <person name="Brettin T."/>
            <person name="Bruce D."/>
            <person name="Detter J.C."/>
            <person name="Han C."/>
            <person name="Tapia R."/>
            <person name="Brainard J."/>
            <person name="Schmutz J."/>
            <person name="Larimer F."/>
            <person name="Land M."/>
            <person name="Hauser L."/>
            <person name="Kyrpides N."/>
            <person name="Kim E."/>
            <person name="Ensigns S.A."/>
            <person name="Richardson P."/>
        </authorList>
    </citation>
    <scope>NUCLEOTIDE SEQUENCE [LARGE SCALE GENOMIC DNA]</scope>
    <source>
        <strain evidence="5">ATCC BAA-1158 / Py2</strain>
        <plasmid evidence="5">Plasmid pXAUT01</plasmid>
    </source>
</reference>
<dbReference type="InterPro" id="IPR009057">
    <property type="entry name" value="Homeodomain-like_sf"/>
</dbReference>
<evidence type="ECO:0000259" key="3">
    <source>
        <dbReference type="PROSITE" id="PS50977"/>
    </source>
</evidence>
<dbReference type="Pfam" id="PF14246">
    <property type="entry name" value="TetR_C_7"/>
    <property type="match status" value="1"/>
</dbReference>
<feature type="DNA-binding region" description="H-T-H motif" evidence="2">
    <location>
        <begin position="36"/>
        <end position="55"/>
    </location>
</feature>
<evidence type="ECO:0000256" key="1">
    <source>
        <dbReference type="ARBA" id="ARBA00023125"/>
    </source>
</evidence>